<dbReference type="Proteomes" id="UP001600064">
    <property type="component" value="Unassembled WGS sequence"/>
</dbReference>
<evidence type="ECO:0000313" key="3">
    <source>
        <dbReference type="Proteomes" id="UP001600064"/>
    </source>
</evidence>
<protein>
    <submittedName>
        <fullName evidence="2">Uncharacterized protein</fullName>
    </submittedName>
</protein>
<sequence length="202" mass="22641">MFMFTPTAPPPGSTRQTRAENPNTHENAASQPHRQGGRAVQGATLRSTLNNTSLREFRGLERGVSSNLTLVMTCSSKTLKVLRNYRVSFFLRLVDTGGARLNGSSKIRRGWRLHRQPPTIPKSTRRQRHPCWRHQKLVASSSQGNASNLPTTSAQQVEHASRCLMAIRNSVDATRWMHSDVILLDVDPEREGAFFPSAFSMF</sequence>
<gene>
    <name evidence="2" type="ORF">VTJ83DRAFT_6037</name>
</gene>
<organism evidence="2 3">
    <name type="scientific">Remersonia thermophila</name>
    <dbReference type="NCBI Taxonomy" id="72144"/>
    <lineage>
        <taxon>Eukaryota</taxon>
        <taxon>Fungi</taxon>
        <taxon>Dikarya</taxon>
        <taxon>Ascomycota</taxon>
        <taxon>Pezizomycotina</taxon>
        <taxon>Sordariomycetes</taxon>
        <taxon>Sordariomycetidae</taxon>
        <taxon>Sordariales</taxon>
        <taxon>Sordariales incertae sedis</taxon>
        <taxon>Remersonia</taxon>
    </lineage>
</organism>
<proteinExistence type="predicted"/>
<feature type="compositionally biased region" description="Polar residues" evidence="1">
    <location>
        <begin position="13"/>
        <end position="33"/>
    </location>
</feature>
<evidence type="ECO:0000313" key="2">
    <source>
        <dbReference type="EMBL" id="KAL2266685.1"/>
    </source>
</evidence>
<evidence type="ECO:0000256" key="1">
    <source>
        <dbReference type="SAM" id="MobiDB-lite"/>
    </source>
</evidence>
<feature type="region of interest" description="Disordered" evidence="1">
    <location>
        <begin position="1"/>
        <end position="43"/>
    </location>
</feature>
<reference evidence="2 3" key="1">
    <citation type="journal article" date="2024" name="Commun. Biol.">
        <title>Comparative genomic analysis of thermophilic fungi reveals convergent evolutionary adaptations and gene losses.</title>
        <authorList>
            <person name="Steindorff A.S."/>
            <person name="Aguilar-Pontes M.V."/>
            <person name="Robinson A.J."/>
            <person name="Andreopoulos B."/>
            <person name="LaButti K."/>
            <person name="Kuo A."/>
            <person name="Mondo S."/>
            <person name="Riley R."/>
            <person name="Otillar R."/>
            <person name="Haridas S."/>
            <person name="Lipzen A."/>
            <person name="Grimwood J."/>
            <person name="Schmutz J."/>
            <person name="Clum A."/>
            <person name="Reid I.D."/>
            <person name="Moisan M.C."/>
            <person name="Butler G."/>
            <person name="Nguyen T.T.M."/>
            <person name="Dewar K."/>
            <person name="Conant G."/>
            <person name="Drula E."/>
            <person name="Henrissat B."/>
            <person name="Hansel C."/>
            <person name="Singer S."/>
            <person name="Hutchinson M.I."/>
            <person name="de Vries R.P."/>
            <person name="Natvig D.O."/>
            <person name="Powell A.J."/>
            <person name="Tsang A."/>
            <person name="Grigoriev I.V."/>
        </authorList>
    </citation>
    <scope>NUCLEOTIDE SEQUENCE [LARGE SCALE GENOMIC DNA]</scope>
    <source>
        <strain evidence="2 3">ATCC 22073</strain>
    </source>
</reference>
<dbReference type="EMBL" id="JAZGUE010000005">
    <property type="protein sequence ID" value="KAL2266685.1"/>
    <property type="molecule type" value="Genomic_DNA"/>
</dbReference>
<keyword evidence="3" id="KW-1185">Reference proteome</keyword>
<comment type="caution">
    <text evidence="2">The sequence shown here is derived from an EMBL/GenBank/DDBJ whole genome shotgun (WGS) entry which is preliminary data.</text>
</comment>
<dbReference type="RefSeq" id="XP_070865412.1">
    <property type="nucleotide sequence ID" value="XM_071012704.1"/>
</dbReference>
<name>A0ABR4D9A5_9PEZI</name>
<dbReference type="GeneID" id="98127348"/>
<accession>A0ABR4D9A5</accession>